<dbReference type="AlphaFoldDB" id="A0A177MMQ5"/>
<proteinExistence type="inferred from homology"/>
<reference evidence="5 6" key="1">
    <citation type="submission" date="2016-03" db="EMBL/GenBank/DDBJ databases">
        <authorList>
            <person name="Ploux O."/>
        </authorList>
    </citation>
    <scope>NUCLEOTIDE SEQUENCE [LARGE SCALE GENOMIC DNA]</scope>
    <source>
        <strain evidence="5 6">R-45363</strain>
    </source>
</reference>
<sequence length="321" mass="36385">MAVVVSYNPDVTGFEALLEALLPQVAYIFVVDNASSADMLRIMDRWANLNVELSQLPENIGIAAAQNVGIEKAINFGADFVLLSDQDSIPYPTMVSGLVFALTSAKTDAIALPVAAVGPAIVDKRTNKTSFFLVERRGIPRRWSPQVGSDELPARIDVGFLIASGTLISTDVIKRIGGMRSSYFIDHVDTEWCFRARAMGYRLLGVPSSRLTHQLGDEVKRVWFFGYRQVMYHSPLRDYYMFRNTLFMLRDTPMSCVWRLHFLWRLMQFAGYFLVFAGERFQRFRHMSLGLWHGLNGQGGRLDKDGKRCRRMPNSILEPNN</sequence>
<dbReference type="PANTHER" id="PTHR43179:SF12">
    <property type="entry name" value="GALACTOFURANOSYLTRANSFERASE GLFT2"/>
    <property type="match status" value="1"/>
</dbReference>
<organism evidence="5 6">
    <name type="scientific">Methylomonas methanica</name>
    <dbReference type="NCBI Taxonomy" id="421"/>
    <lineage>
        <taxon>Bacteria</taxon>
        <taxon>Pseudomonadati</taxon>
        <taxon>Pseudomonadota</taxon>
        <taxon>Gammaproteobacteria</taxon>
        <taxon>Methylococcales</taxon>
        <taxon>Methylococcaceae</taxon>
        <taxon>Methylomonas</taxon>
    </lineage>
</organism>
<evidence type="ECO:0000256" key="2">
    <source>
        <dbReference type="ARBA" id="ARBA00022676"/>
    </source>
</evidence>
<evidence type="ECO:0000313" key="6">
    <source>
        <dbReference type="Proteomes" id="UP000078090"/>
    </source>
</evidence>
<dbReference type="InterPro" id="IPR001173">
    <property type="entry name" value="Glyco_trans_2-like"/>
</dbReference>
<dbReference type="Gene3D" id="3.90.550.10">
    <property type="entry name" value="Spore Coat Polysaccharide Biosynthesis Protein SpsA, Chain A"/>
    <property type="match status" value="1"/>
</dbReference>
<keyword evidence="2" id="KW-0328">Glycosyltransferase</keyword>
<dbReference type="SUPFAM" id="SSF53448">
    <property type="entry name" value="Nucleotide-diphospho-sugar transferases"/>
    <property type="match status" value="1"/>
</dbReference>
<feature type="domain" description="Glycosyltransferase 2-like" evidence="4">
    <location>
        <begin position="3"/>
        <end position="141"/>
    </location>
</feature>
<evidence type="ECO:0000256" key="3">
    <source>
        <dbReference type="ARBA" id="ARBA00022679"/>
    </source>
</evidence>
<dbReference type="NCBIfam" id="TIGR01556">
    <property type="entry name" value="rhamnosyltran"/>
    <property type="match status" value="1"/>
</dbReference>
<evidence type="ECO:0000313" key="5">
    <source>
        <dbReference type="EMBL" id="OAI07107.1"/>
    </source>
</evidence>
<dbReference type="GO" id="GO:0016757">
    <property type="term" value="F:glycosyltransferase activity"/>
    <property type="evidence" value="ECO:0007669"/>
    <property type="project" value="UniProtKB-KW"/>
</dbReference>
<dbReference type="InterPro" id="IPR029044">
    <property type="entry name" value="Nucleotide-diphossugar_trans"/>
</dbReference>
<evidence type="ECO:0000259" key="4">
    <source>
        <dbReference type="Pfam" id="PF00535"/>
    </source>
</evidence>
<protein>
    <recommendedName>
        <fullName evidence="4">Glycosyltransferase 2-like domain-containing protein</fullName>
    </recommendedName>
</protein>
<keyword evidence="3" id="KW-0808">Transferase</keyword>
<accession>A0A177MMQ5</accession>
<comment type="caution">
    <text evidence="5">The sequence shown here is derived from an EMBL/GenBank/DDBJ whole genome shotgun (WGS) entry which is preliminary data.</text>
</comment>
<dbReference type="InterPro" id="IPR006446">
    <property type="entry name" value="RhaTrfase"/>
</dbReference>
<dbReference type="PANTHER" id="PTHR43179">
    <property type="entry name" value="RHAMNOSYLTRANSFERASE WBBL"/>
    <property type="match status" value="1"/>
</dbReference>
<gene>
    <name evidence="5" type="ORF">A1332_09535</name>
</gene>
<comment type="similarity">
    <text evidence="1">Belongs to the glycosyltransferase 2 family.</text>
</comment>
<name>A0A177MMQ5_METMH</name>
<dbReference type="Proteomes" id="UP000078090">
    <property type="component" value="Unassembled WGS sequence"/>
</dbReference>
<evidence type="ECO:0000256" key="1">
    <source>
        <dbReference type="ARBA" id="ARBA00006739"/>
    </source>
</evidence>
<dbReference type="CDD" id="cd02526">
    <property type="entry name" value="GT2_RfbF_like"/>
    <property type="match status" value="1"/>
</dbReference>
<dbReference type="Pfam" id="PF00535">
    <property type="entry name" value="Glycos_transf_2"/>
    <property type="match status" value="1"/>
</dbReference>
<dbReference type="EMBL" id="LUUG01000052">
    <property type="protein sequence ID" value="OAI07107.1"/>
    <property type="molecule type" value="Genomic_DNA"/>
</dbReference>